<dbReference type="Gene3D" id="3.20.20.70">
    <property type="entry name" value="Aldolase class I"/>
    <property type="match status" value="1"/>
</dbReference>
<dbReference type="SUPFAM" id="SSF63892">
    <property type="entry name" value="Pyridoxine 5'-phosphate synthase"/>
    <property type="match status" value="1"/>
</dbReference>
<dbReference type="NCBIfam" id="NF003627">
    <property type="entry name" value="PRK05265.1-5"/>
    <property type="match status" value="1"/>
</dbReference>
<dbReference type="InterPro" id="IPR004569">
    <property type="entry name" value="PyrdxlP_synth_PdxJ"/>
</dbReference>
<evidence type="ECO:0000256" key="2">
    <source>
        <dbReference type="ARBA" id="ARBA00022679"/>
    </source>
</evidence>
<protein>
    <recommendedName>
        <fullName evidence="4 5">Pyridoxine 5'-phosphate synthase</fullName>
        <shortName evidence="4">PNP synthase</shortName>
        <ecNumber evidence="4 5">2.6.99.2</ecNumber>
    </recommendedName>
</protein>
<evidence type="ECO:0000256" key="5">
    <source>
        <dbReference type="NCBIfam" id="TIGR00559"/>
    </source>
</evidence>
<dbReference type="AlphaFoldDB" id="M1ZDD0"/>
<comment type="pathway">
    <text evidence="4">Cofactor biosynthesis; pyridoxine 5'-phosphate biosynthesis; pyridoxine 5'-phosphate from D-erythrose 4-phosphate: step 5/5.</text>
</comment>
<feature type="active site" description="Proton acceptor" evidence="4">
    <location>
        <position position="70"/>
    </location>
</feature>
<dbReference type="STRING" id="1266370.NITGR_700028"/>
<feature type="binding site" evidence="4">
    <location>
        <position position="7"/>
    </location>
    <ligand>
        <name>3-amino-2-oxopropyl phosphate</name>
        <dbReference type="ChEBI" id="CHEBI:57279"/>
    </ligand>
</feature>
<keyword evidence="1 4" id="KW-0963">Cytoplasm</keyword>
<comment type="caution">
    <text evidence="6">The sequence shown here is derived from an EMBL/GenBank/DDBJ whole genome shotgun (WGS) entry which is preliminary data.</text>
</comment>
<comment type="subunit">
    <text evidence="4">Homooctamer; tetramer of dimers.</text>
</comment>
<dbReference type="Pfam" id="PF03740">
    <property type="entry name" value="PdxJ"/>
    <property type="match status" value="1"/>
</dbReference>
<dbReference type="EMBL" id="CAQJ01000078">
    <property type="protein sequence ID" value="CCQ91467.1"/>
    <property type="molecule type" value="Genomic_DNA"/>
</dbReference>
<feature type="binding site" evidence="4">
    <location>
        <begin position="9"/>
        <end position="10"/>
    </location>
    <ligand>
        <name>1-deoxy-D-xylulose 5-phosphate</name>
        <dbReference type="ChEBI" id="CHEBI:57792"/>
    </ligand>
</feature>
<proteinExistence type="inferred from homology"/>
<dbReference type="OrthoDB" id="9806590at2"/>
<dbReference type="RefSeq" id="WP_005010190.1">
    <property type="nucleotide sequence ID" value="NZ_HG422173.1"/>
</dbReference>
<dbReference type="NCBIfam" id="TIGR00559">
    <property type="entry name" value="pdxJ"/>
    <property type="match status" value="1"/>
</dbReference>
<accession>M1ZDD0</accession>
<evidence type="ECO:0000256" key="4">
    <source>
        <dbReference type="HAMAP-Rule" id="MF_00279"/>
    </source>
</evidence>
<comment type="function">
    <text evidence="4">Catalyzes the complicated ring closure reaction between the two acyclic compounds 1-deoxy-D-xylulose-5-phosphate (DXP) and 3-amino-2-oxopropyl phosphate (1-amino-acetone-3-phosphate or AAP) to form pyridoxine 5'-phosphate (PNP) and inorganic phosphate.</text>
</comment>
<comment type="catalytic activity">
    <reaction evidence="4">
        <text>3-amino-2-oxopropyl phosphate + 1-deoxy-D-xylulose 5-phosphate = pyridoxine 5'-phosphate + phosphate + 2 H2O + H(+)</text>
        <dbReference type="Rhea" id="RHEA:15265"/>
        <dbReference type="ChEBI" id="CHEBI:15377"/>
        <dbReference type="ChEBI" id="CHEBI:15378"/>
        <dbReference type="ChEBI" id="CHEBI:43474"/>
        <dbReference type="ChEBI" id="CHEBI:57279"/>
        <dbReference type="ChEBI" id="CHEBI:57792"/>
        <dbReference type="ChEBI" id="CHEBI:58589"/>
        <dbReference type="EC" id="2.6.99.2"/>
    </reaction>
</comment>
<feature type="site" description="Transition state stabilizer" evidence="4">
    <location>
        <position position="151"/>
    </location>
</feature>
<feature type="binding site" evidence="4">
    <location>
        <position position="50"/>
    </location>
    <ligand>
        <name>1-deoxy-D-xylulose 5-phosphate</name>
        <dbReference type="ChEBI" id="CHEBI:57792"/>
    </ligand>
</feature>
<dbReference type="NCBIfam" id="NF003625">
    <property type="entry name" value="PRK05265.1-3"/>
    <property type="match status" value="1"/>
</dbReference>
<evidence type="ECO:0000256" key="3">
    <source>
        <dbReference type="ARBA" id="ARBA00023096"/>
    </source>
</evidence>
<dbReference type="InParanoid" id="M1ZDD0"/>
<dbReference type="UniPathway" id="UPA00244">
    <property type="reaction ID" value="UER00313"/>
</dbReference>
<feature type="active site" description="Proton donor" evidence="4">
    <location>
        <position position="191"/>
    </location>
</feature>
<dbReference type="HAMAP" id="MF_00279">
    <property type="entry name" value="PdxJ"/>
    <property type="match status" value="1"/>
</dbReference>
<sequence>MIRLFVNVDHVATLREARKTVEPDPLKAAHLAEQAGADGITVHLREDRRHIQDGDVHRIREGIRTPLNLEMAAVEEMVELAINVKPYQVSLVPEKRQEITTEGGLDVISKKKHLAEIRDRLAPLGVRFSLFVDPDLQQLDAARETGADSVEINTGLYTELADPEQVALELKKIQAAARHAKGLGLRVFAGHGLNNENVVPIAAVPEVEELNIGHNLVARSVYCGMELAVRDMIRCIEKGVAQRAVSA</sequence>
<comment type="similarity">
    <text evidence="4">Belongs to the PNP synthase family.</text>
</comment>
<feature type="binding site" evidence="4">
    <location>
        <begin position="213"/>
        <end position="214"/>
    </location>
    <ligand>
        <name>3-amino-2-oxopropyl phosphate</name>
        <dbReference type="ChEBI" id="CHEBI:57279"/>
    </ligand>
</feature>
<dbReference type="CDD" id="cd00003">
    <property type="entry name" value="PNPsynthase"/>
    <property type="match status" value="1"/>
</dbReference>
<dbReference type="PANTHER" id="PTHR30456">
    <property type="entry name" value="PYRIDOXINE 5'-PHOSPHATE SYNTHASE"/>
    <property type="match status" value="1"/>
</dbReference>
<reference evidence="6 7" key="1">
    <citation type="journal article" date="2013" name="Front. Microbiol.">
        <title>The genome of Nitrospina gracilis illuminates the metabolism and evolution of the major marine nitrite oxidizer.</title>
        <authorList>
            <person name="Luecker S."/>
            <person name="Nowka B."/>
            <person name="Rattei T."/>
            <person name="Spieck E."/>
            <person name="and Daims H."/>
        </authorList>
    </citation>
    <scope>NUCLEOTIDE SEQUENCE [LARGE SCALE GENOMIC DNA]</scope>
    <source>
        <strain evidence="6 7">3/211</strain>
    </source>
</reference>
<keyword evidence="7" id="KW-1185">Reference proteome</keyword>
<dbReference type="HOGENOM" id="CLU_074563_0_0_0"/>
<comment type="subcellular location">
    <subcellularLocation>
        <location evidence="4">Cytoplasm</location>
    </subcellularLocation>
</comment>
<gene>
    <name evidence="4 6" type="primary">pdxJ</name>
    <name evidence="6" type="ORF">NITGR_700028</name>
</gene>
<dbReference type="FunCoup" id="M1ZDD0">
    <property type="interactions" value="310"/>
</dbReference>
<feature type="binding site" evidence="4">
    <location>
        <position position="192"/>
    </location>
    <ligand>
        <name>3-amino-2-oxopropyl phosphate</name>
        <dbReference type="ChEBI" id="CHEBI:57279"/>
    </ligand>
</feature>
<dbReference type="InterPro" id="IPR013785">
    <property type="entry name" value="Aldolase_TIM"/>
</dbReference>
<dbReference type="EC" id="2.6.99.2" evidence="4 5"/>
<keyword evidence="3 4" id="KW-0664">Pyridoxine biosynthesis</keyword>
<organism evidence="6 7">
    <name type="scientific">Nitrospina gracilis (strain 3/211)</name>
    <dbReference type="NCBI Taxonomy" id="1266370"/>
    <lineage>
        <taxon>Bacteria</taxon>
        <taxon>Pseudomonadati</taxon>
        <taxon>Nitrospinota/Tectimicrobiota group</taxon>
        <taxon>Nitrospinota</taxon>
        <taxon>Nitrospinia</taxon>
        <taxon>Nitrospinales</taxon>
        <taxon>Nitrospinaceae</taxon>
        <taxon>Nitrospina</taxon>
    </lineage>
</organism>
<feature type="binding site" evidence="4">
    <location>
        <position position="18"/>
    </location>
    <ligand>
        <name>3-amino-2-oxopropyl phosphate</name>
        <dbReference type="ChEBI" id="CHEBI:57279"/>
    </ligand>
</feature>
<dbReference type="PANTHER" id="PTHR30456:SF0">
    <property type="entry name" value="PYRIDOXINE 5'-PHOSPHATE SYNTHASE"/>
    <property type="match status" value="1"/>
</dbReference>
<dbReference type="InterPro" id="IPR036130">
    <property type="entry name" value="Pyridoxine-5'_phos_synth"/>
</dbReference>
<keyword evidence="2 4" id="KW-0808">Transferase</keyword>
<dbReference type="Proteomes" id="UP000011704">
    <property type="component" value="Unassembled WGS sequence"/>
</dbReference>
<dbReference type="GO" id="GO:0033856">
    <property type="term" value="F:pyridoxine 5'-phosphate synthase activity"/>
    <property type="evidence" value="ECO:0007669"/>
    <property type="project" value="UniProtKB-UniRule"/>
</dbReference>
<dbReference type="GO" id="GO:0008615">
    <property type="term" value="P:pyridoxine biosynthetic process"/>
    <property type="evidence" value="ECO:0007669"/>
    <property type="project" value="UniProtKB-UniRule"/>
</dbReference>
<evidence type="ECO:0000313" key="6">
    <source>
        <dbReference type="EMBL" id="CCQ91467.1"/>
    </source>
</evidence>
<evidence type="ECO:0000256" key="1">
    <source>
        <dbReference type="ARBA" id="ARBA00022490"/>
    </source>
</evidence>
<feature type="binding site" evidence="4">
    <location>
        <position position="45"/>
    </location>
    <ligand>
        <name>1-deoxy-D-xylulose 5-phosphate</name>
        <dbReference type="ChEBI" id="CHEBI:57792"/>
    </ligand>
</feature>
<dbReference type="GO" id="GO:0005829">
    <property type="term" value="C:cytosol"/>
    <property type="evidence" value="ECO:0007669"/>
    <property type="project" value="TreeGrafter"/>
</dbReference>
<name>M1ZDD0_NITG3</name>
<evidence type="ECO:0000313" key="7">
    <source>
        <dbReference type="Proteomes" id="UP000011704"/>
    </source>
</evidence>
<feature type="active site" description="Proton acceptor" evidence="4">
    <location>
        <position position="43"/>
    </location>
</feature>
<feature type="binding site" evidence="4">
    <location>
        <position position="100"/>
    </location>
    <ligand>
        <name>1-deoxy-D-xylulose 5-phosphate</name>
        <dbReference type="ChEBI" id="CHEBI:57792"/>
    </ligand>
</feature>